<reference evidence="1 2" key="1">
    <citation type="submission" date="2019-04" db="EMBL/GenBank/DDBJ databases">
        <authorList>
            <person name="Feng G."/>
            <person name="Zhang J."/>
            <person name="Zhu H."/>
        </authorList>
    </citation>
    <scope>NUCLEOTIDE SEQUENCE [LARGE SCALE GENOMIC DNA]</scope>
    <source>
        <strain evidence="1 2">JCM 17223</strain>
    </source>
</reference>
<evidence type="ECO:0000313" key="2">
    <source>
        <dbReference type="Proteomes" id="UP000297739"/>
    </source>
</evidence>
<dbReference type="RefSeq" id="WP_135499708.1">
    <property type="nucleotide sequence ID" value="NZ_SRLD01000085.1"/>
</dbReference>
<dbReference type="OrthoDB" id="3015044at2"/>
<accession>A0A4Z0PF47</accession>
<feature type="non-terminal residue" evidence="1">
    <location>
        <position position="132"/>
    </location>
</feature>
<proteinExistence type="predicted"/>
<comment type="caution">
    <text evidence="1">The sequence shown here is derived from an EMBL/GenBank/DDBJ whole genome shotgun (WGS) entry which is preliminary data.</text>
</comment>
<protein>
    <submittedName>
        <fullName evidence="1">RepA protein</fullName>
    </submittedName>
</protein>
<dbReference type="EMBL" id="SRLD01000085">
    <property type="protein sequence ID" value="TGE11889.1"/>
    <property type="molecule type" value="Genomic_DNA"/>
</dbReference>
<organism evidence="1 2">
    <name type="scientific">Hymenobacter elongatus</name>
    <dbReference type="NCBI Taxonomy" id="877208"/>
    <lineage>
        <taxon>Bacteria</taxon>
        <taxon>Pseudomonadati</taxon>
        <taxon>Bacteroidota</taxon>
        <taxon>Cytophagia</taxon>
        <taxon>Cytophagales</taxon>
        <taxon>Hymenobacteraceae</taxon>
        <taxon>Hymenobacter</taxon>
    </lineage>
</organism>
<gene>
    <name evidence="1" type="ORF">E5J99_20710</name>
</gene>
<name>A0A4Z0PF47_9BACT</name>
<evidence type="ECO:0000313" key="1">
    <source>
        <dbReference type="EMBL" id="TGE11889.1"/>
    </source>
</evidence>
<sequence length="132" mass="15586">MAYKSVKKYEAFKENPFIEKAIEDIKVIRKTQVMRSKNRDEIQMIVNSDSEVVGHTAFMKFVEVDEEKFAKLYLSQFTAFWELPKSAIRVFGFIINILKPKKDEFYLEMTKCLEYTQYKHPKDVLSGLSNLI</sequence>
<dbReference type="AlphaFoldDB" id="A0A4Z0PF47"/>
<dbReference type="Proteomes" id="UP000297739">
    <property type="component" value="Unassembled WGS sequence"/>
</dbReference>
<keyword evidence="2" id="KW-1185">Reference proteome</keyword>